<organism evidence="2 3">
    <name type="scientific">Metarhizium robertsii</name>
    <dbReference type="NCBI Taxonomy" id="568076"/>
    <lineage>
        <taxon>Eukaryota</taxon>
        <taxon>Fungi</taxon>
        <taxon>Dikarya</taxon>
        <taxon>Ascomycota</taxon>
        <taxon>Pezizomycotina</taxon>
        <taxon>Sordariomycetes</taxon>
        <taxon>Hypocreomycetidae</taxon>
        <taxon>Hypocreales</taxon>
        <taxon>Clavicipitaceae</taxon>
        <taxon>Metarhizium</taxon>
    </lineage>
</organism>
<evidence type="ECO:0000313" key="3">
    <source>
        <dbReference type="Proteomes" id="UP000030151"/>
    </source>
</evidence>
<comment type="caution">
    <text evidence="2">The sequence shown here is derived from an EMBL/GenBank/DDBJ whole genome shotgun (WGS) entry which is preliminary data.</text>
</comment>
<dbReference type="InterPro" id="IPR050312">
    <property type="entry name" value="IolE/XylAMocC-like"/>
</dbReference>
<sequence>MVHMASICTMSLGRCAAGHKLEDKLEMAAQHGFQGIELFYEDLVDLAKTIQDGNTLENELAAAVMIQKMCQKRGLAIICLQPFMHYEGLLDRALHQKRIQEMHHWVKLAHNLNTDLILLPSSTLAPEHISEDVDVIVRDMREVAEIGLQARPVIRYAFEALSWGTRVDTWEASWDVVKKVDRCNFGICLDSFNIAGRIYADPSVSSGCTRDCDEAVVRSVTGIVSEVDVSKLFLLQVADAEKLSRPLTPEHEFYDPEQPPRMSWSRNARLFYGEDAHGAYLPVRAILSAIVTGLRWEGWLSFEVFNRELFNPDPRIPRLMAQRAARSWNKMVSELGLTTDQPKEKMQPML</sequence>
<dbReference type="InterPro" id="IPR013022">
    <property type="entry name" value="Xyl_isomerase-like_TIM-brl"/>
</dbReference>
<dbReference type="OrthoDB" id="5360893at2759"/>
<dbReference type="Pfam" id="PF01261">
    <property type="entry name" value="AP_endonuc_2"/>
    <property type="match status" value="1"/>
</dbReference>
<dbReference type="AlphaFoldDB" id="A0A0A1URX8"/>
<reference evidence="2 3" key="1">
    <citation type="submission" date="2014-02" db="EMBL/GenBank/DDBJ databases">
        <title>The genome sequence of the entomopathogenic fungus Metarhizium robertsii ARSEF 2575.</title>
        <authorList>
            <person name="Giuliano Garisto Donzelli B."/>
            <person name="Roe B.A."/>
            <person name="Macmil S.L."/>
            <person name="Krasnoff S.B."/>
            <person name="Gibson D.M."/>
        </authorList>
    </citation>
    <scope>NUCLEOTIDE SEQUENCE [LARGE SCALE GENOMIC DNA]</scope>
    <source>
        <strain evidence="2 3">ARSEF 2575</strain>
    </source>
</reference>
<dbReference type="HOGENOM" id="CLU_035063_0_0_1"/>
<dbReference type="PANTHER" id="PTHR12110:SF21">
    <property type="entry name" value="XYLOSE ISOMERASE-LIKE TIM BARREL DOMAIN-CONTAINING PROTEIN"/>
    <property type="match status" value="1"/>
</dbReference>
<name>A0A0A1URX8_9HYPO</name>
<evidence type="ECO:0000313" key="2">
    <source>
        <dbReference type="EMBL" id="EXU98983.1"/>
    </source>
</evidence>
<dbReference type="EMBL" id="JELW01000022">
    <property type="protein sequence ID" value="EXU98983.1"/>
    <property type="molecule type" value="Genomic_DNA"/>
</dbReference>
<dbReference type="Proteomes" id="UP000030151">
    <property type="component" value="Unassembled WGS sequence"/>
</dbReference>
<proteinExistence type="predicted"/>
<dbReference type="Gene3D" id="3.20.20.150">
    <property type="entry name" value="Divalent-metal-dependent TIM barrel enzymes"/>
    <property type="match status" value="1"/>
</dbReference>
<dbReference type="InterPro" id="IPR036237">
    <property type="entry name" value="Xyl_isomerase-like_sf"/>
</dbReference>
<evidence type="ECO:0000259" key="1">
    <source>
        <dbReference type="Pfam" id="PF01261"/>
    </source>
</evidence>
<accession>A0A0A1URX8</accession>
<dbReference type="GO" id="GO:0016853">
    <property type="term" value="F:isomerase activity"/>
    <property type="evidence" value="ECO:0007669"/>
    <property type="project" value="UniProtKB-KW"/>
</dbReference>
<feature type="domain" description="Xylose isomerase-like TIM barrel" evidence="1">
    <location>
        <begin position="26"/>
        <end position="315"/>
    </location>
</feature>
<dbReference type="PANTHER" id="PTHR12110">
    <property type="entry name" value="HYDROXYPYRUVATE ISOMERASE"/>
    <property type="match status" value="1"/>
</dbReference>
<keyword evidence="2" id="KW-0413">Isomerase</keyword>
<gene>
    <name evidence="2" type="ORF">X797_007981</name>
</gene>
<dbReference type="eggNOG" id="ENOG502S1RE">
    <property type="taxonomic scope" value="Eukaryota"/>
</dbReference>
<protein>
    <submittedName>
        <fullName evidence="2">Sugar phosphate isomerases/epimerase family protein</fullName>
    </submittedName>
</protein>
<dbReference type="SUPFAM" id="SSF51658">
    <property type="entry name" value="Xylose isomerase-like"/>
    <property type="match status" value="1"/>
</dbReference>